<dbReference type="STRING" id="695939.SAMN00790413_03465"/>
<dbReference type="Proteomes" id="UP000192582">
    <property type="component" value="Unassembled WGS sequence"/>
</dbReference>
<evidence type="ECO:0000313" key="2">
    <source>
        <dbReference type="EMBL" id="SMB85599.1"/>
    </source>
</evidence>
<gene>
    <name evidence="2" type="ORF">SAMN00790413_03465</name>
</gene>
<feature type="signal peptide" evidence="1">
    <location>
        <begin position="1"/>
        <end position="18"/>
    </location>
</feature>
<organism evidence="2 3">
    <name type="scientific">Deinococcus hopiensis KR-140</name>
    <dbReference type="NCBI Taxonomy" id="695939"/>
    <lineage>
        <taxon>Bacteria</taxon>
        <taxon>Thermotogati</taxon>
        <taxon>Deinococcota</taxon>
        <taxon>Deinococci</taxon>
        <taxon>Deinococcales</taxon>
        <taxon>Deinococcaceae</taxon>
        <taxon>Deinococcus</taxon>
    </lineage>
</organism>
<name>A0A1W1UX68_9DEIO</name>
<keyword evidence="3" id="KW-1185">Reference proteome</keyword>
<dbReference type="AlphaFoldDB" id="A0A1W1UX68"/>
<accession>A0A1W1UX68</accession>
<dbReference type="OrthoDB" id="73823at2"/>
<feature type="chain" id="PRO_5012912951" evidence="1">
    <location>
        <begin position="19"/>
        <end position="164"/>
    </location>
</feature>
<dbReference type="PIRSF" id="PIRSF014979">
    <property type="entry name" value="UCP014979"/>
    <property type="match status" value="1"/>
</dbReference>
<dbReference type="RefSeq" id="WP_084047399.1">
    <property type="nucleotide sequence ID" value="NZ_FWWU01000008.1"/>
</dbReference>
<sequence length="164" mass="17684">MKPLTPTVLLSLLGVALAQGTSPLTLDYSQSLVRTVTVDGKSSEQRTPNYVKVRPGDLLAQTVVARNVSSRTLKNIVVRLPVPTGMVYQGPDGGTQTGVRTEYSIDGGKTYAASPTKKVTVTENGKSVTKDVEAKPNEYQAVRWLISEMKAGSEMKVSFRAQVK</sequence>
<evidence type="ECO:0000313" key="3">
    <source>
        <dbReference type="Proteomes" id="UP000192582"/>
    </source>
</evidence>
<evidence type="ECO:0000256" key="1">
    <source>
        <dbReference type="SAM" id="SignalP"/>
    </source>
</evidence>
<dbReference type="EMBL" id="FWWU01000008">
    <property type="protein sequence ID" value="SMB85599.1"/>
    <property type="molecule type" value="Genomic_DNA"/>
</dbReference>
<reference evidence="2 3" key="1">
    <citation type="submission" date="2017-04" db="EMBL/GenBank/DDBJ databases">
        <authorList>
            <person name="Afonso C.L."/>
            <person name="Miller P.J."/>
            <person name="Scott M.A."/>
            <person name="Spackman E."/>
            <person name="Goraichik I."/>
            <person name="Dimitrov K.M."/>
            <person name="Suarez D.L."/>
            <person name="Swayne D.E."/>
        </authorList>
    </citation>
    <scope>NUCLEOTIDE SEQUENCE [LARGE SCALE GENOMIC DNA]</scope>
    <source>
        <strain evidence="2 3">KR-140</strain>
    </source>
</reference>
<keyword evidence="1" id="KW-0732">Signal</keyword>
<dbReference type="InterPro" id="IPR014468">
    <property type="entry name" value="UCP014979"/>
</dbReference>
<protein>
    <submittedName>
        <fullName evidence="2">Conserved repeat domain-containing protein</fullName>
    </submittedName>
</protein>
<proteinExistence type="predicted"/>